<gene>
    <name evidence="2" type="ORF">AEK19_MT1711</name>
</gene>
<organism evidence="2">
    <name type="scientific">Utricularia reniformis</name>
    <dbReference type="NCBI Taxonomy" id="192314"/>
    <lineage>
        <taxon>Eukaryota</taxon>
        <taxon>Viridiplantae</taxon>
        <taxon>Streptophyta</taxon>
        <taxon>Embryophyta</taxon>
        <taxon>Tracheophyta</taxon>
        <taxon>Spermatophyta</taxon>
        <taxon>Magnoliopsida</taxon>
        <taxon>eudicotyledons</taxon>
        <taxon>Gunneridae</taxon>
        <taxon>Pentapetalae</taxon>
        <taxon>asterids</taxon>
        <taxon>lamiids</taxon>
        <taxon>Lamiales</taxon>
        <taxon>Lentibulariaceae</taxon>
        <taxon>Utricularia</taxon>
    </lineage>
</organism>
<evidence type="ECO:0000313" key="2">
    <source>
        <dbReference type="EMBL" id="ART31891.1"/>
    </source>
</evidence>
<proteinExistence type="predicted"/>
<feature type="region of interest" description="Disordered" evidence="1">
    <location>
        <begin position="1"/>
        <end position="20"/>
    </location>
</feature>
<geneLocation type="mitochondrion" evidence="2"/>
<name>A0A1Y0B3A8_9LAMI</name>
<dbReference type="AlphaFoldDB" id="A0A1Y0B3A8"/>
<keyword evidence="2" id="KW-0496">Mitochondrion</keyword>
<evidence type="ECO:0000256" key="1">
    <source>
        <dbReference type="SAM" id="MobiDB-lite"/>
    </source>
</evidence>
<sequence length="107" mass="12038">MTGVSGTISRLSKTSTPKGGGLEKRCLGSNLFIECFACIFRFCSRTSIGDQWYANSGNYHRDKSAGPGLARLTFHFLFTLRIILSGQGCPNFRQLFFHCLYDGKDWR</sequence>
<dbReference type="EMBL" id="KY774314">
    <property type="protein sequence ID" value="ART31891.1"/>
    <property type="molecule type" value="Genomic_DNA"/>
</dbReference>
<feature type="compositionally biased region" description="Polar residues" evidence="1">
    <location>
        <begin position="1"/>
        <end position="17"/>
    </location>
</feature>
<accession>A0A1Y0B3A8</accession>
<reference evidence="2" key="1">
    <citation type="submission" date="2017-03" db="EMBL/GenBank/DDBJ databases">
        <title>The mitochondrial genome of the carnivorous plant Utricularia reniformis (Lentibulariaceae): structure, comparative analysis and evolutionary landmarks.</title>
        <authorList>
            <person name="Silva S.R."/>
            <person name="Alvarenga D.O."/>
            <person name="Michael T.P."/>
            <person name="Miranda V.F.O."/>
            <person name="Varani A.M."/>
        </authorList>
    </citation>
    <scope>NUCLEOTIDE SEQUENCE</scope>
</reference>
<protein>
    <submittedName>
        <fullName evidence="2">Uncharacterized protein</fullName>
    </submittedName>
</protein>